<reference evidence="3" key="1">
    <citation type="journal article" date="2019" name="Int. J. Syst. Evol. Microbiol.">
        <title>The Global Catalogue of Microorganisms (GCM) 10K type strain sequencing project: providing services to taxonomists for standard genome sequencing and annotation.</title>
        <authorList>
            <consortium name="The Broad Institute Genomics Platform"/>
            <consortium name="The Broad Institute Genome Sequencing Center for Infectious Disease"/>
            <person name="Wu L."/>
            <person name="Ma J."/>
        </authorList>
    </citation>
    <scope>NUCLEOTIDE SEQUENCE [LARGE SCALE GENOMIC DNA]</scope>
    <source>
        <strain evidence="3">JCM 31486</strain>
    </source>
</reference>
<sequence length="194" mass="20618">ATADDSATSTTPRPTVSWDLSPPSSSDTPPPSTSTSTSTSTTPPPPPTTPEKAAPPRTPTVTAKPNAFGQLSFYSARDNNPPGSRQIAFTNVLHRQAGGTGTFEDPITMAAGNGQMFLGTKVYVPFLQRYFILEDQCPDCANGHIQLWTGEETDSGITACERSLTRSGSYQVNPPNGLPVIPGDLYQNGRCFKP</sequence>
<gene>
    <name evidence="2" type="ORF">ACFQ1S_22815</name>
</gene>
<proteinExistence type="predicted"/>
<dbReference type="Proteomes" id="UP001597045">
    <property type="component" value="Unassembled WGS sequence"/>
</dbReference>
<dbReference type="EMBL" id="JBHTIS010001439">
    <property type="protein sequence ID" value="MFD1048167.1"/>
    <property type="molecule type" value="Genomic_DNA"/>
</dbReference>
<name>A0ABW3MC99_9PSEU</name>
<feature type="compositionally biased region" description="Low complexity" evidence="1">
    <location>
        <begin position="1"/>
        <end position="11"/>
    </location>
</feature>
<evidence type="ECO:0000313" key="3">
    <source>
        <dbReference type="Proteomes" id="UP001597045"/>
    </source>
</evidence>
<organism evidence="2 3">
    <name type="scientific">Kibdelosporangium lantanae</name>
    <dbReference type="NCBI Taxonomy" id="1497396"/>
    <lineage>
        <taxon>Bacteria</taxon>
        <taxon>Bacillati</taxon>
        <taxon>Actinomycetota</taxon>
        <taxon>Actinomycetes</taxon>
        <taxon>Pseudonocardiales</taxon>
        <taxon>Pseudonocardiaceae</taxon>
        <taxon>Kibdelosporangium</taxon>
    </lineage>
</organism>
<evidence type="ECO:0000313" key="2">
    <source>
        <dbReference type="EMBL" id="MFD1048167.1"/>
    </source>
</evidence>
<feature type="compositionally biased region" description="Low complexity" evidence="1">
    <location>
        <begin position="21"/>
        <end position="41"/>
    </location>
</feature>
<evidence type="ECO:0000256" key="1">
    <source>
        <dbReference type="SAM" id="MobiDB-lite"/>
    </source>
</evidence>
<keyword evidence="3" id="KW-1185">Reference proteome</keyword>
<feature type="non-terminal residue" evidence="2">
    <location>
        <position position="1"/>
    </location>
</feature>
<protein>
    <submittedName>
        <fullName evidence="2">Uncharacterized protein</fullName>
    </submittedName>
</protein>
<accession>A0ABW3MC99</accession>
<comment type="caution">
    <text evidence="2">The sequence shown here is derived from an EMBL/GenBank/DDBJ whole genome shotgun (WGS) entry which is preliminary data.</text>
</comment>
<feature type="region of interest" description="Disordered" evidence="1">
    <location>
        <begin position="1"/>
        <end position="65"/>
    </location>
</feature>